<dbReference type="Pfam" id="PF00702">
    <property type="entry name" value="Hydrolase"/>
    <property type="match status" value="1"/>
</dbReference>
<organism evidence="14 15">
    <name type="scientific">Cerasicoccus arenae</name>
    <dbReference type="NCBI Taxonomy" id="424488"/>
    <lineage>
        <taxon>Bacteria</taxon>
        <taxon>Pseudomonadati</taxon>
        <taxon>Verrucomicrobiota</taxon>
        <taxon>Opitutia</taxon>
        <taxon>Puniceicoccales</taxon>
        <taxon>Cerasicoccaceae</taxon>
        <taxon>Cerasicoccus</taxon>
    </lineage>
</organism>
<keyword evidence="9" id="KW-0406">Ion transport</keyword>
<feature type="region of interest" description="Disordered" evidence="11">
    <location>
        <begin position="292"/>
        <end position="317"/>
    </location>
</feature>
<evidence type="ECO:0000256" key="11">
    <source>
        <dbReference type="SAM" id="MobiDB-lite"/>
    </source>
</evidence>
<evidence type="ECO:0000256" key="4">
    <source>
        <dbReference type="ARBA" id="ARBA00022553"/>
    </source>
</evidence>
<dbReference type="InterPro" id="IPR001757">
    <property type="entry name" value="P_typ_ATPase"/>
</dbReference>
<keyword evidence="4" id="KW-0597">Phosphoprotein</keyword>
<evidence type="ECO:0000259" key="13">
    <source>
        <dbReference type="Pfam" id="PF12156"/>
    </source>
</evidence>
<keyword evidence="5 12" id="KW-0812">Transmembrane</keyword>
<evidence type="ECO:0000256" key="5">
    <source>
        <dbReference type="ARBA" id="ARBA00022692"/>
    </source>
</evidence>
<dbReference type="RefSeq" id="WP_189515241.1">
    <property type="nucleotide sequence ID" value="NZ_BMXG01000014.1"/>
</dbReference>
<proteinExistence type="predicted"/>
<dbReference type="Pfam" id="PF12156">
    <property type="entry name" value="ATPase-cat_bd"/>
    <property type="match status" value="1"/>
</dbReference>
<feature type="transmembrane region" description="Helical" evidence="12">
    <location>
        <begin position="438"/>
        <end position="462"/>
    </location>
</feature>
<gene>
    <name evidence="14" type="ORF">GCM10007047_22860</name>
</gene>
<feature type="transmembrane region" description="Helical" evidence="12">
    <location>
        <begin position="262"/>
        <end position="281"/>
    </location>
</feature>
<keyword evidence="10 12" id="KW-0472">Membrane</keyword>
<evidence type="ECO:0000256" key="10">
    <source>
        <dbReference type="ARBA" id="ARBA00023136"/>
    </source>
</evidence>
<dbReference type="PANTHER" id="PTHR43520:SF5">
    <property type="entry name" value="CATION-TRANSPORTING P-TYPE ATPASE-RELATED"/>
    <property type="match status" value="1"/>
</dbReference>
<evidence type="ECO:0000256" key="3">
    <source>
        <dbReference type="ARBA" id="ARBA00022475"/>
    </source>
</evidence>
<dbReference type="InterPro" id="IPR018303">
    <property type="entry name" value="ATPase_P-typ_P_site"/>
</dbReference>
<dbReference type="AlphaFoldDB" id="A0A8J3DI68"/>
<dbReference type="GO" id="GO:0005524">
    <property type="term" value="F:ATP binding"/>
    <property type="evidence" value="ECO:0007669"/>
    <property type="project" value="InterPro"/>
</dbReference>
<dbReference type="InterPro" id="IPR023299">
    <property type="entry name" value="ATPase_P-typ_cyto_dom_N"/>
</dbReference>
<dbReference type="Gene3D" id="3.40.1110.10">
    <property type="entry name" value="Calcium-transporting ATPase, cytoplasmic domain N"/>
    <property type="match status" value="1"/>
</dbReference>
<evidence type="ECO:0000256" key="12">
    <source>
        <dbReference type="SAM" id="Phobius"/>
    </source>
</evidence>
<dbReference type="EMBL" id="BMXG01000014">
    <property type="protein sequence ID" value="GHC05392.1"/>
    <property type="molecule type" value="Genomic_DNA"/>
</dbReference>
<feature type="transmembrane region" description="Helical" evidence="12">
    <location>
        <begin position="234"/>
        <end position="256"/>
    </location>
</feature>
<comment type="subcellular location">
    <subcellularLocation>
        <location evidence="1">Cell membrane</location>
        <topology evidence="1">Multi-pass membrane protein</topology>
    </subcellularLocation>
</comment>
<keyword evidence="3" id="KW-1003">Cell membrane</keyword>
<dbReference type="Proteomes" id="UP000642829">
    <property type="component" value="Unassembled WGS sequence"/>
</dbReference>
<comment type="caution">
    <text evidence="14">The sequence shown here is derived from an EMBL/GenBank/DDBJ whole genome shotgun (WGS) entry which is preliminary data.</text>
</comment>
<protein>
    <submittedName>
        <fullName evidence="14">Copper-translocating P-type ATPase</fullName>
    </submittedName>
</protein>
<name>A0A8J3DI68_9BACT</name>
<evidence type="ECO:0000256" key="1">
    <source>
        <dbReference type="ARBA" id="ARBA00004651"/>
    </source>
</evidence>
<dbReference type="GO" id="GO:0016887">
    <property type="term" value="F:ATP hydrolysis activity"/>
    <property type="evidence" value="ECO:0007669"/>
    <property type="project" value="InterPro"/>
</dbReference>
<dbReference type="GO" id="GO:0005886">
    <property type="term" value="C:plasma membrane"/>
    <property type="evidence" value="ECO:0007669"/>
    <property type="project" value="UniProtKB-SubCell"/>
</dbReference>
<dbReference type="InterPro" id="IPR023214">
    <property type="entry name" value="HAD_sf"/>
</dbReference>
<dbReference type="InterPro" id="IPR021993">
    <property type="entry name" value="ATPase-cat-bd"/>
</dbReference>
<dbReference type="InterPro" id="IPR036412">
    <property type="entry name" value="HAD-like_sf"/>
</dbReference>
<sequence length="792" mass="87486">MPITSQTIQCDHCGTPFHPKAQERFCCHGCAYVYDLLHEVGFTRFYELKGNTSTPPIGTRAFRAVDVPWLKTAIQTAEDQATTPVVTAKLGLRGVSCVGCVWLIEAIFTAQAGAVSININARTGIIQPRWECGEFDAVHFAQELQRMGYEVVPPTDESASSSVARELAHRVGICGFFLLNTMLFTLPGYLGMEEDFFLAPLFKLLSALFATLSLIMGGSYFFQRTAEALRHKLLSIDLPIALGLSAAYLGSLIGWLTASTDLIYFDFVATFVFLMLAGRWLQEFALEKNRQHLSRRQPEQQTVTNFGGPNDGERKPVDQIKSGEAYTLAPGEANPVSARLHSDASVSLEWINGEPDPVTITRGKLAPAGAINVNLTSISLTAEEAWSDSLLAQLLEPPKDNFHARRLQRVLSIYLILVLAIAGFGGAAWLILGNQAITALQVFISVLIVSCPCALGVALPLTDELCQSILRRYGLFIKNNDVWERLSQVKTVVFDKTGTLTLETPRLINPECLNMLSEDAMLALYRLVERNLHPVARTLREYLLLRLRTFSDLHDECRIHQSIGNGVYFTDEHGACWSLGKSSWTPCGNETEIDQTTATELRCNGICLATFQFEEEVRDEAKNAIQWLQATNYQIAILSGDAQQNVDRIAAQLNIDSPQSHAHCTPGQKAEWIDHHAPNSALMIGDGANDRLAFDRAICRGTPIVDRSLLEGSTDFFFFGRSLRCLPRLLQLANQRRQTIQIIFALAIAYNFAAITLCLAGAMHPLLAAILMPLSSIATLVVPWRLMHADSA</sequence>
<dbReference type="SUPFAM" id="SSF56784">
    <property type="entry name" value="HAD-like"/>
    <property type="match status" value="1"/>
</dbReference>
<evidence type="ECO:0000313" key="14">
    <source>
        <dbReference type="EMBL" id="GHC05392.1"/>
    </source>
</evidence>
<dbReference type="SUPFAM" id="SSF81665">
    <property type="entry name" value="Calcium ATPase, transmembrane domain M"/>
    <property type="match status" value="1"/>
</dbReference>
<reference evidence="14" key="1">
    <citation type="journal article" date="2014" name="Int. J. Syst. Evol. Microbiol.">
        <title>Complete genome sequence of Corynebacterium casei LMG S-19264T (=DSM 44701T), isolated from a smear-ripened cheese.</title>
        <authorList>
            <consortium name="US DOE Joint Genome Institute (JGI-PGF)"/>
            <person name="Walter F."/>
            <person name="Albersmeier A."/>
            <person name="Kalinowski J."/>
            <person name="Ruckert C."/>
        </authorList>
    </citation>
    <scope>NUCLEOTIDE SEQUENCE</scope>
    <source>
        <strain evidence="14">KCTC 12870</strain>
    </source>
</reference>
<dbReference type="PANTHER" id="PTHR43520">
    <property type="entry name" value="ATP7, ISOFORM B"/>
    <property type="match status" value="1"/>
</dbReference>
<evidence type="ECO:0000256" key="6">
    <source>
        <dbReference type="ARBA" id="ARBA00022842"/>
    </source>
</evidence>
<feature type="transmembrane region" description="Helical" evidence="12">
    <location>
        <begin position="171"/>
        <end position="190"/>
    </location>
</feature>
<feature type="transmembrane region" description="Helical" evidence="12">
    <location>
        <begin position="742"/>
        <end position="762"/>
    </location>
</feature>
<keyword evidence="7" id="KW-1278">Translocase</keyword>
<evidence type="ECO:0000256" key="9">
    <source>
        <dbReference type="ARBA" id="ARBA00023065"/>
    </source>
</evidence>
<keyword evidence="15" id="KW-1185">Reference proteome</keyword>
<feature type="transmembrane region" description="Helical" evidence="12">
    <location>
        <begin position="411"/>
        <end position="432"/>
    </location>
</feature>
<evidence type="ECO:0000256" key="2">
    <source>
        <dbReference type="ARBA" id="ARBA00022448"/>
    </source>
</evidence>
<dbReference type="SUPFAM" id="SSF55008">
    <property type="entry name" value="HMA, heavy metal-associated domain"/>
    <property type="match status" value="1"/>
</dbReference>
<keyword evidence="8 12" id="KW-1133">Transmembrane helix</keyword>
<dbReference type="GO" id="GO:0043682">
    <property type="term" value="F:P-type divalent copper transporter activity"/>
    <property type="evidence" value="ECO:0007669"/>
    <property type="project" value="TreeGrafter"/>
</dbReference>
<dbReference type="InterPro" id="IPR036163">
    <property type="entry name" value="HMA_dom_sf"/>
</dbReference>
<dbReference type="NCBIfam" id="TIGR01494">
    <property type="entry name" value="ATPase_P-type"/>
    <property type="match status" value="1"/>
</dbReference>
<accession>A0A8J3DI68</accession>
<dbReference type="GO" id="GO:0005507">
    <property type="term" value="F:copper ion binding"/>
    <property type="evidence" value="ECO:0007669"/>
    <property type="project" value="TreeGrafter"/>
</dbReference>
<feature type="domain" description="Putative metal-binding" evidence="13">
    <location>
        <begin position="9"/>
        <end position="54"/>
    </location>
</feature>
<evidence type="ECO:0000256" key="7">
    <source>
        <dbReference type="ARBA" id="ARBA00022967"/>
    </source>
</evidence>
<dbReference type="PROSITE" id="PS00154">
    <property type="entry name" value="ATPASE_E1_E2"/>
    <property type="match status" value="1"/>
</dbReference>
<dbReference type="Gene3D" id="3.40.50.1000">
    <property type="entry name" value="HAD superfamily/HAD-like"/>
    <property type="match status" value="1"/>
</dbReference>
<feature type="transmembrane region" description="Helical" evidence="12">
    <location>
        <begin position="196"/>
        <end position="222"/>
    </location>
</feature>
<keyword evidence="6" id="KW-0460">Magnesium</keyword>
<reference evidence="14" key="2">
    <citation type="submission" date="2020-09" db="EMBL/GenBank/DDBJ databases">
        <authorList>
            <person name="Sun Q."/>
            <person name="Kim S."/>
        </authorList>
    </citation>
    <scope>NUCLEOTIDE SEQUENCE</scope>
    <source>
        <strain evidence="14">KCTC 12870</strain>
    </source>
</reference>
<evidence type="ECO:0000256" key="8">
    <source>
        <dbReference type="ARBA" id="ARBA00022989"/>
    </source>
</evidence>
<keyword evidence="2" id="KW-0813">Transport</keyword>
<dbReference type="GO" id="GO:0055070">
    <property type="term" value="P:copper ion homeostasis"/>
    <property type="evidence" value="ECO:0007669"/>
    <property type="project" value="TreeGrafter"/>
</dbReference>
<evidence type="ECO:0000313" key="15">
    <source>
        <dbReference type="Proteomes" id="UP000642829"/>
    </source>
</evidence>
<dbReference type="InterPro" id="IPR023298">
    <property type="entry name" value="ATPase_P-typ_TM_dom_sf"/>
</dbReference>